<dbReference type="PROSITE" id="PS00022">
    <property type="entry name" value="EGF_1"/>
    <property type="match status" value="7"/>
</dbReference>
<dbReference type="Gene3D" id="2.10.25.10">
    <property type="entry name" value="Laminin"/>
    <property type="match status" value="6"/>
</dbReference>
<dbReference type="PANTHER" id="PTHR24049:SF29">
    <property type="entry name" value="EGF-LIKE DOMAIN-CONTAINING PROTEIN"/>
    <property type="match status" value="1"/>
</dbReference>
<dbReference type="CDD" id="cd00054">
    <property type="entry name" value="EGF_CA"/>
    <property type="match status" value="4"/>
</dbReference>
<dbReference type="InterPro" id="IPR000742">
    <property type="entry name" value="EGF"/>
</dbReference>
<proteinExistence type="predicted"/>
<dbReference type="SMART" id="SM00179">
    <property type="entry name" value="EGF_CA"/>
    <property type="match status" value="6"/>
</dbReference>
<evidence type="ECO:0000313" key="7">
    <source>
        <dbReference type="Proteomes" id="UP000694865"/>
    </source>
</evidence>
<organism evidence="7 8">
    <name type="scientific">Saccoglossus kowalevskii</name>
    <name type="common">Acorn worm</name>
    <dbReference type="NCBI Taxonomy" id="10224"/>
    <lineage>
        <taxon>Eukaryota</taxon>
        <taxon>Metazoa</taxon>
        <taxon>Hemichordata</taxon>
        <taxon>Enteropneusta</taxon>
        <taxon>Harrimaniidae</taxon>
        <taxon>Saccoglossus</taxon>
    </lineage>
</organism>
<comment type="caution">
    <text evidence="4">Lacks conserved residue(s) required for the propagation of feature annotation.</text>
</comment>
<dbReference type="RefSeq" id="XP_006825629.1">
    <property type="nucleotide sequence ID" value="XM_006825566.1"/>
</dbReference>
<feature type="domain" description="EGF-like" evidence="6">
    <location>
        <begin position="559"/>
        <end position="595"/>
    </location>
</feature>
<evidence type="ECO:0000256" key="1">
    <source>
        <dbReference type="ARBA" id="ARBA00022536"/>
    </source>
</evidence>
<reference evidence="8" key="1">
    <citation type="submission" date="2025-08" db="UniProtKB">
        <authorList>
            <consortium name="RefSeq"/>
        </authorList>
    </citation>
    <scope>IDENTIFICATION</scope>
    <source>
        <tissue evidence="8">Testes</tissue>
    </source>
</reference>
<keyword evidence="5" id="KW-0472">Membrane</keyword>
<feature type="disulfide bond" evidence="4">
    <location>
        <begin position="547"/>
        <end position="556"/>
    </location>
</feature>
<feature type="disulfide bond" evidence="4">
    <location>
        <begin position="585"/>
        <end position="594"/>
    </location>
</feature>
<keyword evidence="1 4" id="KW-0245">EGF-like domain</keyword>
<evidence type="ECO:0000313" key="8">
    <source>
        <dbReference type="RefSeq" id="XP_006825629.1"/>
    </source>
</evidence>
<feature type="domain" description="EGF-like" evidence="6">
    <location>
        <begin position="12"/>
        <end position="51"/>
    </location>
</feature>
<evidence type="ECO:0000256" key="4">
    <source>
        <dbReference type="PROSITE-ProRule" id="PRU00076"/>
    </source>
</evidence>
<keyword evidence="5" id="KW-1133">Transmembrane helix</keyword>
<feature type="disulfide bond" evidence="4">
    <location>
        <begin position="121"/>
        <end position="130"/>
    </location>
</feature>
<feature type="domain" description="EGF-like" evidence="6">
    <location>
        <begin position="436"/>
        <end position="475"/>
    </location>
</feature>
<feature type="disulfide bond" evidence="4">
    <location>
        <begin position="509"/>
        <end position="518"/>
    </location>
</feature>
<evidence type="ECO:0000256" key="2">
    <source>
        <dbReference type="ARBA" id="ARBA00022737"/>
    </source>
</evidence>
<dbReference type="PROSITE" id="PS50026">
    <property type="entry name" value="EGF_3"/>
    <property type="match status" value="7"/>
</dbReference>
<name>A0ABM0N038_SACKO</name>
<protein>
    <submittedName>
        <fullName evidence="8">Slit homolog 3 protein-like</fullName>
    </submittedName>
</protein>
<evidence type="ECO:0000256" key="5">
    <source>
        <dbReference type="SAM" id="Phobius"/>
    </source>
</evidence>
<evidence type="ECO:0000259" key="6">
    <source>
        <dbReference type="PROSITE" id="PS50026"/>
    </source>
</evidence>
<dbReference type="SMART" id="SM00181">
    <property type="entry name" value="EGF"/>
    <property type="match status" value="7"/>
</dbReference>
<dbReference type="PROSITE" id="PS01186">
    <property type="entry name" value="EGF_2"/>
    <property type="match status" value="6"/>
</dbReference>
<dbReference type="GeneID" id="102801352"/>
<feature type="disulfide bond" evidence="4">
    <location>
        <begin position="41"/>
        <end position="50"/>
    </location>
</feature>
<dbReference type="SUPFAM" id="SSF57196">
    <property type="entry name" value="EGF/Laminin"/>
    <property type="match status" value="7"/>
</dbReference>
<evidence type="ECO:0000256" key="3">
    <source>
        <dbReference type="ARBA" id="ARBA00023157"/>
    </source>
</evidence>
<feature type="domain" description="EGF-like" evidence="6">
    <location>
        <begin position="92"/>
        <end position="131"/>
    </location>
</feature>
<dbReference type="PANTHER" id="PTHR24049">
    <property type="entry name" value="CRUMBS FAMILY MEMBER"/>
    <property type="match status" value="1"/>
</dbReference>
<accession>A0ABM0N038</accession>
<feature type="disulfide bond" evidence="4">
    <location>
        <begin position="465"/>
        <end position="474"/>
    </location>
</feature>
<feature type="transmembrane region" description="Helical" evidence="5">
    <location>
        <begin position="603"/>
        <end position="624"/>
    </location>
</feature>
<sequence length="627" mass="67814">MTQHFLGFLKLKYTLCSTNPCLNGGLCEEDVNINAGYLCQCFGGYTGLNCEIGSPCGSQPCLNGGSCFDIPDLPTGYLCQCLDQYSGSNCELNNPCGVQPCQNGGSCIINTELPSGYYCDCMLGYSGINCAQGNACVTQPCLNGGECINDPAEVGGYQIPVEHNLVKMVAYATKILTKRLVIPVNARMALLEQIVPWLIHAVRCHAKMGDSASLQRLYLGNISVSVHRNIRAPIANKRIRVATDLAKMVDNALILRINPRGTFASVLVGLKEEIVNKGTRVVHILVKTMELVTGLPVYKEDISANVHQYIRGPTARNLTHAVANLVRMVEDVTVTRIIQMYTRVNVLAVTLEHSVKSQIRVDRSPACMVVTVLSILASLSDTVVSVKLDIQGRHVISWIPAASNLVRMGATATLYQTNPVHTFASVYRALSGLIATQDPCARELCQNGGQCNSDPTLLDGFYCVCPLGYSGTYCENSFLTCPDYLNMVCENGGVCFMNSDMEMGYVCTCPMGFNGYNCEIDLNMCENSGPCERGQCRKTSSGPVCVCPDGWAGDKCEQKLDLCGEGACFNDGRCIVVGEQEVCACSGGYGGSRCDTLVAAGCVHVTSSVMFILFVSIFLLSIFMHNW</sequence>
<feature type="disulfide bond" evidence="4">
    <location>
        <begin position="81"/>
        <end position="90"/>
    </location>
</feature>
<dbReference type="Pfam" id="PF00008">
    <property type="entry name" value="EGF"/>
    <property type="match status" value="2"/>
</dbReference>
<keyword evidence="3 4" id="KW-1015">Disulfide bond</keyword>
<dbReference type="Proteomes" id="UP000694865">
    <property type="component" value="Unplaced"/>
</dbReference>
<feature type="domain" description="EGF-like" evidence="6">
    <location>
        <begin position="477"/>
        <end position="519"/>
    </location>
</feature>
<feature type="domain" description="EGF-like" evidence="6">
    <location>
        <begin position="52"/>
        <end position="91"/>
    </location>
</feature>
<dbReference type="InterPro" id="IPR001881">
    <property type="entry name" value="EGF-like_Ca-bd_dom"/>
</dbReference>
<feature type="domain" description="EGF-like" evidence="6">
    <location>
        <begin position="521"/>
        <end position="557"/>
    </location>
</feature>
<dbReference type="InterPro" id="IPR051022">
    <property type="entry name" value="Notch_Cell-Fate_Det"/>
</dbReference>
<keyword evidence="2" id="KW-0677">Repeat</keyword>
<keyword evidence="7" id="KW-1185">Reference proteome</keyword>
<gene>
    <name evidence="8" type="primary">LOC102801352</name>
</gene>
<keyword evidence="5" id="KW-0812">Transmembrane</keyword>